<dbReference type="PRINTS" id="PR00032">
    <property type="entry name" value="HTHARAC"/>
</dbReference>
<keyword evidence="12" id="KW-1185">Reference proteome</keyword>
<dbReference type="InterPro" id="IPR001789">
    <property type="entry name" value="Sig_transdc_resp-reg_receiver"/>
</dbReference>
<evidence type="ECO:0000313" key="11">
    <source>
        <dbReference type="EMBL" id="QQO09378.1"/>
    </source>
</evidence>
<dbReference type="Pfam" id="PF00072">
    <property type="entry name" value="Response_reg"/>
    <property type="match status" value="1"/>
</dbReference>
<feature type="domain" description="HTH araC/xylS-type" evidence="9">
    <location>
        <begin position="385"/>
        <end position="484"/>
    </location>
</feature>
<evidence type="ECO:0000256" key="5">
    <source>
        <dbReference type="ARBA" id="ARBA00023015"/>
    </source>
</evidence>
<dbReference type="InterPro" id="IPR009057">
    <property type="entry name" value="Homeodomain-like_sf"/>
</dbReference>
<dbReference type="SMART" id="SM00448">
    <property type="entry name" value="REC"/>
    <property type="match status" value="1"/>
</dbReference>
<evidence type="ECO:0000256" key="1">
    <source>
        <dbReference type="ARBA" id="ARBA00004496"/>
    </source>
</evidence>
<proteinExistence type="predicted"/>
<dbReference type="RefSeq" id="WP_215626681.1">
    <property type="nucleotide sequence ID" value="NZ_CP067089.2"/>
</dbReference>
<keyword evidence="7" id="KW-0804">Transcription</keyword>
<evidence type="ECO:0000256" key="8">
    <source>
        <dbReference type="PROSITE-ProRule" id="PRU00169"/>
    </source>
</evidence>
<dbReference type="EMBL" id="CP067089">
    <property type="protein sequence ID" value="QQO09378.1"/>
    <property type="molecule type" value="Genomic_DNA"/>
</dbReference>
<keyword evidence="4" id="KW-0902">Two-component regulatory system</keyword>
<dbReference type="CDD" id="cd17536">
    <property type="entry name" value="REC_YesN-like"/>
    <property type="match status" value="1"/>
</dbReference>
<feature type="domain" description="Response regulatory" evidence="10">
    <location>
        <begin position="3"/>
        <end position="120"/>
    </location>
</feature>
<dbReference type="Gene3D" id="1.10.10.60">
    <property type="entry name" value="Homeodomain-like"/>
    <property type="match status" value="2"/>
</dbReference>
<dbReference type="SUPFAM" id="SSF46689">
    <property type="entry name" value="Homeodomain-like"/>
    <property type="match status" value="1"/>
</dbReference>
<dbReference type="Pfam" id="PF12833">
    <property type="entry name" value="HTH_18"/>
    <property type="match status" value="1"/>
</dbReference>
<dbReference type="AlphaFoldDB" id="A0A7T8BBN0"/>
<keyword evidence="3 8" id="KW-0597">Phosphoprotein</keyword>
<dbReference type="GO" id="GO:0003700">
    <property type="term" value="F:DNA-binding transcription factor activity"/>
    <property type="evidence" value="ECO:0007669"/>
    <property type="project" value="InterPro"/>
</dbReference>
<evidence type="ECO:0000259" key="9">
    <source>
        <dbReference type="PROSITE" id="PS01124"/>
    </source>
</evidence>
<dbReference type="GO" id="GO:0005737">
    <property type="term" value="C:cytoplasm"/>
    <property type="evidence" value="ECO:0007669"/>
    <property type="project" value="UniProtKB-SubCell"/>
</dbReference>
<evidence type="ECO:0000256" key="6">
    <source>
        <dbReference type="ARBA" id="ARBA00023125"/>
    </source>
</evidence>
<gene>
    <name evidence="11" type="ORF">JFL75_00195</name>
</gene>
<keyword evidence="5" id="KW-0805">Transcription regulation</keyword>
<dbReference type="InterPro" id="IPR018062">
    <property type="entry name" value="HTH_AraC-typ_CS"/>
</dbReference>
<feature type="modified residue" description="4-aspartylphosphate" evidence="8">
    <location>
        <position position="55"/>
    </location>
</feature>
<dbReference type="PANTHER" id="PTHR42713:SF3">
    <property type="entry name" value="TRANSCRIPTIONAL REGULATORY PROTEIN HPTR"/>
    <property type="match status" value="1"/>
</dbReference>
<reference evidence="11" key="1">
    <citation type="submission" date="2021-01" db="EMBL/GenBank/DDBJ databases">
        <title>Description of Breznakiella homolactica.</title>
        <authorList>
            <person name="Song Y."/>
            <person name="Brune A."/>
        </authorList>
    </citation>
    <scope>NUCLEOTIDE SEQUENCE</scope>
    <source>
        <strain evidence="11">RmG30</strain>
    </source>
</reference>
<dbReference type="GO" id="GO:0043565">
    <property type="term" value="F:sequence-specific DNA binding"/>
    <property type="evidence" value="ECO:0007669"/>
    <property type="project" value="InterPro"/>
</dbReference>
<comment type="subcellular location">
    <subcellularLocation>
        <location evidence="1">Cytoplasm</location>
    </subcellularLocation>
</comment>
<dbReference type="GO" id="GO:0000160">
    <property type="term" value="P:phosphorelay signal transduction system"/>
    <property type="evidence" value="ECO:0007669"/>
    <property type="project" value="UniProtKB-KW"/>
</dbReference>
<protein>
    <submittedName>
        <fullName evidence="11">Response regulator</fullName>
    </submittedName>
</protein>
<evidence type="ECO:0000259" key="10">
    <source>
        <dbReference type="PROSITE" id="PS50110"/>
    </source>
</evidence>
<dbReference type="KEGG" id="bhc:JFL75_00195"/>
<evidence type="ECO:0000256" key="3">
    <source>
        <dbReference type="ARBA" id="ARBA00022553"/>
    </source>
</evidence>
<dbReference type="PROSITE" id="PS50110">
    <property type="entry name" value="RESPONSE_REGULATORY"/>
    <property type="match status" value="1"/>
</dbReference>
<keyword evidence="6" id="KW-0238">DNA-binding</keyword>
<sequence>MYSVLIADDEQLIRNGLARSIPWADLGFRLAGTAASTEEAIAVFKSGPVALLITDISMPGKDGLELIDWVNRNSPETRKIVISGYDRFDYALGALKSGAKDYILKPIKKQEIISAVSRIAKELDEFFLLEKENEKTARFVRGYFLRKLLDNSFVSSEELKEIRQRLELSGETAAKYQVTVVDTYGSEPYQEPYIRALAPFRVDDIGSLLVVITLESETAAVHRLAEEAIEKKLIPPLPRESGSSQRLENLCISYDSALGKMTNREQEQVHAFRATHSEHRELITLMDLISMGTNEKTESMVLGKFTTFENTASGKRWCVWFMDRLEENFKSYKFTGKYQQAVKDFPRNPEENSLETLRECFMQYLKKVFMTFDEKKQSGTAATVSRAKELISRNFQDKNFSLSAAAESLRVSYGYLSGIFKQETGSGFTDYLTEVRMKKAADLISAGDIRIYEAADRCGYTNYRYFTDIFKKYWGVPPSEYKPAAERRP</sequence>
<dbReference type="InterPro" id="IPR018060">
    <property type="entry name" value="HTH_AraC"/>
</dbReference>
<dbReference type="PROSITE" id="PS01124">
    <property type="entry name" value="HTH_ARAC_FAMILY_2"/>
    <property type="match status" value="1"/>
</dbReference>
<dbReference type="SMART" id="SM00342">
    <property type="entry name" value="HTH_ARAC"/>
    <property type="match status" value="1"/>
</dbReference>
<dbReference type="InterPro" id="IPR020449">
    <property type="entry name" value="Tscrpt_reg_AraC-type_HTH"/>
</dbReference>
<evidence type="ECO:0000256" key="7">
    <source>
        <dbReference type="ARBA" id="ARBA00023163"/>
    </source>
</evidence>
<dbReference type="InterPro" id="IPR051552">
    <property type="entry name" value="HptR"/>
</dbReference>
<dbReference type="SUPFAM" id="SSF52172">
    <property type="entry name" value="CheY-like"/>
    <property type="match status" value="1"/>
</dbReference>
<evidence type="ECO:0000313" key="12">
    <source>
        <dbReference type="Proteomes" id="UP000595917"/>
    </source>
</evidence>
<keyword evidence="2" id="KW-0963">Cytoplasm</keyword>
<dbReference type="PANTHER" id="PTHR42713">
    <property type="entry name" value="HISTIDINE KINASE-RELATED"/>
    <property type="match status" value="1"/>
</dbReference>
<evidence type="ECO:0000256" key="2">
    <source>
        <dbReference type="ARBA" id="ARBA00022490"/>
    </source>
</evidence>
<dbReference type="Proteomes" id="UP000595917">
    <property type="component" value="Chromosome"/>
</dbReference>
<name>A0A7T8BBN0_9SPIR</name>
<organism evidence="11 12">
    <name type="scientific">Breznakiella homolactica</name>
    <dbReference type="NCBI Taxonomy" id="2798577"/>
    <lineage>
        <taxon>Bacteria</taxon>
        <taxon>Pseudomonadati</taxon>
        <taxon>Spirochaetota</taxon>
        <taxon>Spirochaetia</taxon>
        <taxon>Spirochaetales</taxon>
        <taxon>Breznakiellaceae</taxon>
        <taxon>Breznakiella</taxon>
    </lineage>
</organism>
<evidence type="ECO:0000256" key="4">
    <source>
        <dbReference type="ARBA" id="ARBA00023012"/>
    </source>
</evidence>
<dbReference type="Gene3D" id="3.40.50.2300">
    <property type="match status" value="1"/>
</dbReference>
<dbReference type="InterPro" id="IPR011006">
    <property type="entry name" value="CheY-like_superfamily"/>
</dbReference>
<accession>A0A7T8BBN0</accession>
<dbReference type="PROSITE" id="PS00041">
    <property type="entry name" value="HTH_ARAC_FAMILY_1"/>
    <property type="match status" value="1"/>
</dbReference>